<feature type="coiled-coil region" evidence="1">
    <location>
        <begin position="76"/>
        <end position="166"/>
    </location>
</feature>
<accession>A0AA97NWF0</accession>
<feature type="region of interest" description="Disordered" evidence="2">
    <location>
        <begin position="391"/>
        <end position="421"/>
    </location>
</feature>
<dbReference type="AlphaFoldDB" id="A0AA97NWF0"/>
<feature type="region of interest" description="Disordered" evidence="2">
    <location>
        <begin position="470"/>
        <end position="508"/>
    </location>
</feature>
<gene>
    <name evidence="3" type="ORF">OOU_Y34scaffold00588g2</name>
</gene>
<reference evidence="3" key="1">
    <citation type="journal article" date="2012" name="PLoS Genet.">
        <title>Comparative analysis of the genomes of two field isolates of the rice blast fungus Magnaporthe oryzae.</title>
        <authorList>
            <person name="Xue M."/>
            <person name="Yang J."/>
            <person name="Li Z."/>
            <person name="Hu S."/>
            <person name="Yao N."/>
            <person name="Dean R.A."/>
            <person name="Zhao W."/>
            <person name="Shen M."/>
            <person name="Zhang H."/>
            <person name="Li C."/>
            <person name="Liu L."/>
            <person name="Cao L."/>
            <person name="Xu X."/>
            <person name="Xing Y."/>
            <person name="Hsiang T."/>
            <person name="Zhang Z."/>
            <person name="Xu J.R."/>
            <person name="Peng Y.L."/>
        </authorList>
    </citation>
    <scope>NUCLEOTIDE SEQUENCE</scope>
    <source>
        <strain evidence="3">Y34</strain>
    </source>
</reference>
<name>A0AA97NWF0_PYRO3</name>
<feature type="compositionally biased region" description="Polar residues" evidence="2">
    <location>
        <begin position="398"/>
        <end position="408"/>
    </location>
</feature>
<organism evidence="3">
    <name type="scientific">Pyricularia oryzae (strain Y34)</name>
    <name type="common">Rice blast fungus</name>
    <name type="synonym">Magnaporthe oryzae</name>
    <dbReference type="NCBI Taxonomy" id="1143189"/>
    <lineage>
        <taxon>Eukaryota</taxon>
        <taxon>Fungi</taxon>
        <taxon>Dikarya</taxon>
        <taxon>Ascomycota</taxon>
        <taxon>Pezizomycotina</taxon>
        <taxon>Sordariomycetes</taxon>
        <taxon>Sordariomycetidae</taxon>
        <taxon>Magnaporthales</taxon>
        <taxon>Pyriculariaceae</taxon>
        <taxon>Pyricularia</taxon>
    </lineage>
</organism>
<protein>
    <submittedName>
        <fullName evidence="3">Uncharacterized protein</fullName>
    </submittedName>
</protein>
<evidence type="ECO:0000256" key="1">
    <source>
        <dbReference type="SAM" id="Coils"/>
    </source>
</evidence>
<proteinExistence type="predicted"/>
<dbReference type="Proteomes" id="UP000011086">
    <property type="component" value="Unassembled WGS sequence"/>
</dbReference>
<keyword evidence="1" id="KW-0175">Coiled coil</keyword>
<sequence length="508" mass="57283">MTSPADPEDTLRRFVSSVKQLCQEESFRQLAINLKNYDTLQDDLSGTKAAYKKNLEELTHIQVEKKTKEERLSNKIVEQNVQYRQVLEEKAAIEERLNSEQAIKAKLESRITSLEKELKQVAVDGKKHKDSIANQMAVIQKQTEQLEAMRKEVVTATNNLESVTSQLSTKSEALKATEDHLAVFKSYTATLTSLERRKGDISKMLGSLFKDTYALFKEFLEVDLDKNCLEDSKSWERTRGHAAIHYAFPLPASNLTPAKKMRVVAGLAIYSRTLTTHVFRLNYLSLNPDVEEALETLHTKDVLQGTLVRAVLLKVLPDLQKTNREACAKSVVNEVYEVLAGLMPLNLHVKFKARLGQLTKTLCGDWEAVQTVHERIQPCFALESEDDWKRLPSVPDSAAQTANGAKPTQRQKEGKQHQLRYQDPETSIISKETLAKVVWPAFLAIEEDGTPELVSCGYVILPADFEDAATEDTRKRVMRRATREGNPGTRGERKRRDSAVFLSIGPSS</sequence>
<dbReference type="EMBL" id="JH793575">
    <property type="protein sequence ID" value="ELQ37644.1"/>
    <property type="molecule type" value="Genomic_DNA"/>
</dbReference>
<evidence type="ECO:0000313" key="3">
    <source>
        <dbReference type="EMBL" id="ELQ37644.1"/>
    </source>
</evidence>
<feature type="compositionally biased region" description="Basic and acidic residues" evidence="2">
    <location>
        <begin position="410"/>
        <end position="421"/>
    </location>
</feature>
<evidence type="ECO:0000256" key="2">
    <source>
        <dbReference type="SAM" id="MobiDB-lite"/>
    </source>
</evidence>